<proteinExistence type="predicted"/>
<dbReference type="PROSITE" id="PS51257">
    <property type="entry name" value="PROKAR_LIPOPROTEIN"/>
    <property type="match status" value="1"/>
</dbReference>
<dbReference type="EMBL" id="JAGTJJ010000007">
    <property type="protein sequence ID" value="MDC3982189.1"/>
    <property type="molecule type" value="Genomic_DNA"/>
</dbReference>
<dbReference type="InterPro" id="IPR002048">
    <property type="entry name" value="EF_hand_dom"/>
</dbReference>
<keyword evidence="1" id="KW-0732">Signal</keyword>
<feature type="signal peptide" evidence="1">
    <location>
        <begin position="1"/>
        <end position="25"/>
    </location>
</feature>
<organism evidence="3 4">
    <name type="scientific">Polyangium jinanense</name>
    <dbReference type="NCBI Taxonomy" id="2829994"/>
    <lineage>
        <taxon>Bacteria</taxon>
        <taxon>Pseudomonadati</taxon>
        <taxon>Myxococcota</taxon>
        <taxon>Polyangia</taxon>
        <taxon>Polyangiales</taxon>
        <taxon>Polyangiaceae</taxon>
        <taxon>Polyangium</taxon>
    </lineage>
</organism>
<dbReference type="PROSITE" id="PS50222">
    <property type="entry name" value="EF_HAND_2"/>
    <property type="match status" value="1"/>
</dbReference>
<feature type="domain" description="EF-hand" evidence="2">
    <location>
        <begin position="284"/>
        <end position="309"/>
    </location>
</feature>
<gene>
    <name evidence="3" type="ORF">KEG57_16845</name>
</gene>
<dbReference type="Gene3D" id="3.40.50.1820">
    <property type="entry name" value="alpha/beta hydrolase"/>
    <property type="match status" value="1"/>
</dbReference>
<feature type="chain" id="PRO_5040842220" description="EF-hand domain-containing protein" evidence="1">
    <location>
        <begin position="26"/>
        <end position="563"/>
    </location>
</feature>
<sequence length="563" mass="59775">MKTIALRTPLFLASLALLVAGCSNDPPQNTNPNPTCQGAECDAGPTCTPATGLAGLEEGLEGATRKEYAGGGDGGLAHITYWTLKAGTPEFDALSPEEQAKVKKVQSTVLHSQKLLPKDDIAGLEITGTLVVAGSDGERRQEIVLKVPTNWNGELVVAGTPGTRNEFASDGTIAPWILRRGYAYVSGNKGQTNGGADGNATLLSKTHPTRHWGAMMLDMASWASGRLEKVACKKPARIFAAGLSNGGYQVRRALEIDAARVKAGEARLFDGGVDWSGAYWPDARVLDTDGNGKVTPAEYAKANHLVSTNERAALVMRWAYDPATLTTPQAYLESPPFSAAHAEMTAAGFTPASAPIWGAYNTLFDALKAQVPSFKGIGYFNFTAYYYRAELFGHDLAASSAYSTFQPNAVDPPPFYTWIPQAPDGGWTEESVGYALANANTGEFSVPLISLHGDADALLGLDAHGVAYKAAVEKYGSPEMHRLYVIAYGGHVDLHSDGAIDFDFDGTPGEEGAADLFTPMQPYVERAFDALVAWVKDGTAPKPSGTVATDPKNDVLDAAMIDF</sequence>
<accession>A0A9X4ARL1</accession>
<comment type="caution">
    <text evidence="3">The sequence shown here is derived from an EMBL/GenBank/DDBJ whole genome shotgun (WGS) entry which is preliminary data.</text>
</comment>
<dbReference type="Proteomes" id="UP001151081">
    <property type="component" value="Unassembled WGS sequence"/>
</dbReference>
<evidence type="ECO:0000313" key="3">
    <source>
        <dbReference type="EMBL" id="MDC3982189.1"/>
    </source>
</evidence>
<dbReference type="InterPro" id="IPR029058">
    <property type="entry name" value="AB_hydrolase_fold"/>
</dbReference>
<dbReference type="RefSeq" id="WP_272458620.1">
    <property type="nucleotide sequence ID" value="NZ_JAGTJJ010000007.1"/>
</dbReference>
<evidence type="ECO:0000313" key="4">
    <source>
        <dbReference type="Proteomes" id="UP001151081"/>
    </source>
</evidence>
<dbReference type="AlphaFoldDB" id="A0A9X4ARL1"/>
<dbReference type="GO" id="GO:0005509">
    <property type="term" value="F:calcium ion binding"/>
    <property type="evidence" value="ECO:0007669"/>
    <property type="project" value="InterPro"/>
</dbReference>
<dbReference type="SUPFAM" id="SSF53474">
    <property type="entry name" value="alpha/beta-Hydrolases"/>
    <property type="match status" value="1"/>
</dbReference>
<dbReference type="PROSITE" id="PS00018">
    <property type="entry name" value="EF_HAND_1"/>
    <property type="match status" value="1"/>
</dbReference>
<evidence type="ECO:0000259" key="2">
    <source>
        <dbReference type="PROSITE" id="PS50222"/>
    </source>
</evidence>
<protein>
    <recommendedName>
        <fullName evidence="2">EF-hand domain-containing protein</fullName>
    </recommendedName>
</protein>
<evidence type="ECO:0000256" key="1">
    <source>
        <dbReference type="SAM" id="SignalP"/>
    </source>
</evidence>
<reference evidence="3 4" key="1">
    <citation type="submission" date="2021-04" db="EMBL/GenBank/DDBJ databases">
        <title>Genome analysis of Polyangium sp.</title>
        <authorList>
            <person name="Li Y."/>
            <person name="Wang J."/>
        </authorList>
    </citation>
    <scope>NUCLEOTIDE SEQUENCE [LARGE SCALE GENOMIC DNA]</scope>
    <source>
        <strain evidence="3 4">SDU14</strain>
    </source>
</reference>
<dbReference type="InterPro" id="IPR018247">
    <property type="entry name" value="EF_Hand_1_Ca_BS"/>
</dbReference>
<name>A0A9X4ARL1_9BACT</name>
<keyword evidence="4" id="KW-1185">Reference proteome</keyword>